<evidence type="ECO:0000256" key="1">
    <source>
        <dbReference type="ARBA" id="ARBA00006484"/>
    </source>
</evidence>
<organism evidence="4 5">
    <name type="scientific">Mycena sanguinolenta</name>
    <dbReference type="NCBI Taxonomy" id="230812"/>
    <lineage>
        <taxon>Eukaryota</taxon>
        <taxon>Fungi</taxon>
        <taxon>Dikarya</taxon>
        <taxon>Basidiomycota</taxon>
        <taxon>Agaricomycotina</taxon>
        <taxon>Agaricomycetes</taxon>
        <taxon>Agaricomycetidae</taxon>
        <taxon>Agaricales</taxon>
        <taxon>Marasmiineae</taxon>
        <taxon>Mycenaceae</taxon>
        <taxon>Mycena</taxon>
    </lineage>
</organism>
<dbReference type="InterPro" id="IPR057571">
    <property type="entry name" value="SDR_PhqE-like"/>
</dbReference>
<dbReference type="PRINTS" id="PR00081">
    <property type="entry name" value="GDHRDH"/>
</dbReference>
<evidence type="ECO:0000313" key="4">
    <source>
        <dbReference type="EMBL" id="KAF7371282.1"/>
    </source>
</evidence>
<sequence>MAHPNFLLNSRVLIIGGSSGIGLAVASGALASGSRVHITSLTAEKLSTKIRQLQSLYPGSHIGGRVANLSDVETLEETLQSVLTAAVTETEGPLDHIVYTAGELPETTPLAQTTTATALAPFTVRYLGSLLVGKVIAASPGRYLKPEPSSSITLTSGLGVHRPPPGFSGMAPIGAAVEALSRALAVDLAPIRVNVIIPGVARTELLERMNGGKC</sequence>
<dbReference type="InterPro" id="IPR051122">
    <property type="entry name" value="SDR_DHRS6-like"/>
</dbReference>
<dbReference type="PANTHER" id="PTHR43477:SF1">
    <property type="entry name" value="DIHYDROANTICAPSIN 7-DEHYDROGENASE"/>
    <property type="match status" value="1"/>
</dbReference>
<evidence type="ECO:0000313" key="5">
    <source>
        <dbReference type="Proteomes" id="UP000623467"/>
    </source>
</evidence>
<proteinExistence type="inferred from homology"/>
<dbReference type="GO" id="GO:0016491">
    <property type="term" value="F:oxidoreductase activity"/>
    <property type="evidence" value="ECO:0007669"/>
    <property type="project" value="UniProtKB-KW"/>
</dbReference>
<protein>
    <submittedName>
        <fullName evidence="4">NAD(P)-binding protein</fullName>
    </submittedName>
</protein>
<reference evidence="4" key="1">
    <citation type="submission" date="2020-05" db="EMBL/GenBank/DDBJ databases">
        <title>Mycena genomes resolve the evolution of fungal bioluminescence.</title>
        <authorList>
            <person name="Tsai I.J."/>
        </authorList>
    </citation>
    <scope>NUCLEOTIDE SEQUENCE</scope>
    <source>
        <strain evidence="4">160909Yilan</strain>
    </source>
</reference>
<dbReference type="OrthoDB" id="294295at2759"/>
<dbReference type="SUPFAM" id="SSF51735">
    <property type="entry name" value="NAD(P)-binding Rossmann-fold domains"/>
    <property type="match status" value="1"/>
</dbReference>
<dbReference type="EMBL" id="JACAZH010000004">
    <property type="protein sequence ID" value="KAF7371282.1"/>
    <property type="molecule type" value="Genomic_DNA"/>
</dbReference>
<keyword evidence="2" id="KW-0521">NADP</keyword>
<name>A0A8H6Z5N0_9AGAR</name>
<dbReference type="Gene3D" id="3.40.50.720">
    <property type="entry name" value="NAD(P)-binding Rossmann-like Domain"/>
    <property type="match status" value="1"/>
</dbReference>
<dbReference type="InterPro" id="IPR002347">
    <property type="entry name" value="SDR_fam"/>
</dbReference>
<accession>A0A8H6Z5N0</accession>
<dbReference type="CDD" id="cd05233">
    <property type="entry name" value="SDR_c"/>
    <property type="match status" value="1"/>
</dbReference>
<dbReference type="Proteomes" id="UP000623467">
    <property type="component" value="Unassembled WGS sequence"/>
</dbReference>
<keyword evidence="5" id="KW-1185">Reference proteome</keyword>
<gene>
    <name evidence="4" type="ORF">MSAN_00764100</name>
</gene>
<evidence type="ECO:0000256" key="2">
    <source>
        <dbReference type="ARBA" id="ARBA00022857"/>
    </source>
</evidence>
<comment type="caution">
    <text evidence="4">The sequence shown here is derived from an EMBL/GenBank/DDBJ whole genome shotgun (WGS) entry which is preliminary data.</text>
</comment>
<dbReference type="InterPro" id="IPR036291">
    <property type="entry name" value="NAD(P)-bd_dom_sf"/>
</dbReference>
<evidence type="ECO:0000256" key="3">
    <source>
        <dbReference type="ARBA" id="ARBA00023002"/>
    </source>
</evidence>
<dbReference type="AlphaFoldDB" id="A0A8H6Z5N0"/>
<dbReference type="Pfam" id="PF23441">
    <property type="entry name" value="SDR"/>
    <property type="match status" value="1"/>
</dbReference>
<keyword evidence="3" id="KW-0560">Oxidoreductase</keyword>
<comment type="similarity">
    <text evidence="1">Belongs to the short-chain dehydrogenases/reductases (SDR) family.</text>
</comment>
<dbReference type="PANTHER" id="PTHR43477">
    <property type="entry name" value="DIHYDROANTICAPSIN 7-DEHYDROGENASE"/>
    <property type="match status" value="1"/>
</dbReference>